<name>A0A9N9RPS2_9DIPT</name>
<feature type="coiled-coil region" evidence="1">
    <location>
        <begin position="224"/>
        <end position="320"/>
    </location>
</feature>
<protein>
    <submittedName>
        <fullName evidence="3">Uncharacterized protein</fullName>
    </submittedName>
</protein>
<organism evidence="3 4">
    <name type="scientific">Chironomus riparius</name>
    <dbReference type="NCBI Taxonomy" id="315576"/>
    <lineage>
        <taxon>Eukaryota</taxon>
        <taxon>Metazoa</taxon>
        <taxon>Ecdysozoa</taxon>
        <taxon>Arthropoda</taxon>
        <taxon>Hexapoda</taxon>
        <taxon>Insecta</taxon>
        <taxon>Pterygota</taxon>
        <taxon>Neoptera</taxon>
        <taxon>Endopterygota</taxon>
        <taxon>Diptera</taxon>
        <taxon>Nematocera</taxon>
        <taxon>Chironomoidea</taxon>
        <taxon>Chironomidae</taxon>
        <taxon>Chironominae</taxon>
        <taxon>Chironomus</taxon>
    </lineage>
</organism>
<dbReference type="Proteomes" id="UP001153620">
    <property type="component" value="Chromosome 1"/>
</dbReference>
<accession>A0A9N9RPS2</accession>
<evidence type="ECO:0000256" key="2">
    <source>
        <dbReference type="SAM" id="MobiDB-lite"/>
    </source>
</evidence>
<feature type="compositionally biased region" description="Low complexity" evidence="2">
    <location>
        <begin position="193"/>
        <end position="204"/>
    </location>
</feature>
<dbReference type="PANTHER" id="PTHR31649">
    <property type="entry name" value="AGAP009604-PA"/>
    <property type="match status" value="1"/>
</dbReference>
<sequence length="568" mass="65240">METSENYKTIILKIFFFQRFLFSVSETSWKLTTIDEPLSNSIENGVIVGLTSEGYEIYIGKVQLESGEFIPAKIIPAQHKITYEENGEEKSAEKMECLIQTEGYEWIKLSADQKISELISVSDFTLGRAVIDGNILIGKIDPVMNELVVYRNGEEIKLKEFDYLVSKPKTQAGKVEVWEPTTKETEQTKETETTTTITTTRQSSITATSREKAESDYFNFLRYNELTEQKFIEMQNKIKDLELELLKYKTGQCLESRYTVEQKEIIRLKLLIETLEKEKCSYEKKIIECKENYTSSKTDLECLELKLKNYINENQMLLKKVCTLEKELCRLEKIKIESCHDTCNKGSSETELARIKYFEETIKTQRERIFELELMVENSKNHSETNKSQCLTYKSTIEQQRIQIESFLKKLQNANTDNEFLIQKVSLLSQTLQKYTLQIEQMLVQHGNAKTTIASLTAELSRVCSQLSKYQGALSSAYVLNGELMTKMSGMNSLTQYQCNFESKCDILSVNLNSIQACAKSFTYCTPALLEAVGSDTYKEFFKMCSTESVKVFECGSDKKDQIGNCDA</sequence>
<dbReference type="InterPro" id="IPR006616">
    <property type="entry name" value="DM9_repeat"/>
</dbReference>
<feature type="region of interest" description="Disordered" evidence="2">
    <location>
        <begin position="180"/>
        <end position="204"/>
    </location>
</feature>
<dbReference type="EMBL" id="OU895877">
    <property type="protein sequence ID" value="CAG9800938.1"/>
    <property type="molecule type" value="Genomic_DNA"/>
</dbReference>
<gene>
    <name evidence="3" type="ORF">CHIRRI_LOCUS3875</name>
</gene>
<dbReference type="PANTHER" id="PTHR31649:SF10">
    <property type="entry name" value="IP19903P-RELATED"/>
    <property type="match status" value="1"/>
</dbReference>
<dbReference type="OrthoDB" id="2142040at2759"/>
<evidence type="ECO:0000313" key="4">
    <source>
        <dbReference type="Proteomes" id="UP001153620"/>
    </source>
</evidence>
<dbReference type="Pfam" id="PF11901">
    <property type="entry name" value="DM9"/>
    <property type="match status" value="1"/>
</dbReference>
<feature type="compositionally biased region" description="Basic and acidic residues" evidence="2">
    <location>
        <begin position="181"/>
        <end position="192"/>
    </location>
</feature>
<reference evidence="3" key="2">
    <citation type="submission" date="2022-10" db="EMBL/GenBank/DDBJ databases">
        <authorList>
            <consortium name="ENA_rothamsted_submissions"/>
            <consortium name="culmorum"/>
            <person name="King R."/>
        </authorList>
    </citation>
    <scope>NUCLEOTIDE SEQUENCE</scope>
</reference>
<feature type="coiled-coil region" evidence="1">
    <location>
        <begin position="397"/>
        <end position="424"/>
    </location>
</feature>
<proteinExistence type="predicted"/>
<evidence type="ECO:0000256" key="1">
    <source>
        <dbReference type="SAM" id="Coils"/>
    </source>
</evidence>
<dbReference type="AlphaFoldDB" id="A0A9N9RPS2"/>
<keyword evidence="1" id="KW-0175">Coiled coil</keyword>
<keyword evidence="4" id="KW-1185">Reference proteome</keyword>
<reference evidence="3" key="1">
    <citation type="submission" date="2022-01" db="EMBL/GenBank/DDBJ databases">
        <authorList>
            <person name="King R."/>
        </authorList>
    </citation>
    <scope>NUCLEOTIDE SEQUENCE</scope>
</reference>
<evidence type="ECO:0000313" key="3">
    <source>
        <dbReference type="EMBL" id="CAG9800938.1"/>
    </source>
</evidence>